<dbReference type="Proteomes" id="UP000813384">
    <property type="component" value="Unassembled WGS sequence"/>
</dbReference>
<keyword evidence="3 6" id="KW-0812">Transmembrane</keyword>
<dbReference type="InterPro" id="IPR050327">
    <property type="entry name" value="Proton-linked_MCT"/>
</dbReference>
<dbReference type="PROSITE" id="PS50850">
    <property type="entry name" value="MFS"/>
    <property type="match status" value="1"/>
</dbReference>
<evidence type="ECO:0000256" key="2">
    <source>
        <dbReference type="ARBA" id="ARBA00022448"/>
    </source>
</evidence>
<comment type="subcellular location">
    <subcellularLocation>
        <location evidence="1">Cell membrane</location>
        <topology evidence="1">Multi-pass membrane protein</topology>
    </subcellularLocation>
</comment>
<feature type="transmembrane region" description="Helical" evidence="6">
    <location>
        <begin position="52"/>
        <end position="69"/>
    </location>
</feature>
<evidence type="ECO:0000256" key="3">
    <source>
        <dbReference type="ARBA" id="ARBA00022692"/>
    </source>
</evidence>
<evidence type="ECO:0000313" key="9">
    <source>
        <dbReference type="Proteomes" id="UP000813384"/>
    </source>
</evidence>
<proteinExistence type="predicted"/>
<organism evidence="8 9">
    <name type="scientific">Enterococcus aquimarinus</name>
    <dbReference type="NCBI Taxonomy" id="328396"/>
    <lineage>
        <taxon>Bacteria</taxon>
        <taxon>Bacillati</taxon>
        <taxon>Bacillota</taxon>
        <taxon>Bacilli</taxon>
        <taxon>Lactobacillales</taxon>
        <taxon>Enterococcaceae</taxon>
        <taxon>Enterococcus</taxon>
    </lineage>
</organism>
<feature type="transmembrane region" description="Helical" evidence="6">
    <location>
        <begin position="233"/>
        <end position="258"/>
    </location>
</feature>
<dbReference type="InterPro" id="IPR020846">
    <property type="entry name" value="MFS_dom"/>
</dbReference>
<evidence type="ECO:0000313" key="8">
    <source>
        <dbReference type="EMBL" id="MCC9272960.1"/>
    </source>
</evidence>
<feature type="transmembrane region" description="Helical" evidence="6">
    <location>
        <begin position="108"/>
        <end position="129"/>
    </location>
</feature>
<evidence type="ECO:0000256" key="6">
    <source>
        <dbReference type="SAM" id="Phobius"/>
    </source>
</evidence>
<evidence type="ECO:0000256" key="1">
    <source>
        <dbReference type="ARBA" id="ARBA00004651"/>
    </source>
</evidence>
<feature type="transmembrane region" description="Helical" evidence="6">
    <location>
        <begin position="264"/>
        <end position="287"/>
    </location>
</feature>
<feature type="transmembrane region" description="Helical" evidence="6">
    <location>
        <begin position="322"/>
        <end position="345"/>
    </location>
</feature>
<dbReference type="SUPFAM" id="SSF103473">
    <property type="entry name" value="MFS general substrate transporter"/>
    <property type="match status" value="1"/>
</dbReference>
<dbReference type="CDD" id="cd17353">
    <property type="entry name" value="MFS_OFA_like"/>
    <property type="match status" value="1"/>
</dbReference>
<dbReference type="InterPro" id="IPR036259">
    <property type="entry name" value="MFS_trans_sf"/>
</dbReference>
<sequence>MTHTSVNSKKLKNRWLIALAGIFIHLSIGSAYAWSIFSNPIQSASTWSESQISFAFSLAIFCLGFSAAFMGRITDKHGPRLTGTISAIFFGAGIALTGWAISVQSLPMLYLSYGLIGGIGLGTGYVTPVSTMMAWFPDRPGIATGMAIMGFGFATLITTPIAEALMASVGVSNTFYILGVSYFVIILFSAQYMEKPPVGWVPKGFVPKNEPEVASLHDEKMFSASDALRTKRFWMLWTMLFINITCGIALISVAAPLAEKATGMSAVSAATMVAIMGLFNGGGRFIWAMISDYIGRPNVFTTFFIIDVTALVILYFTKSPVLFFVIICLLMTCYGGGFSSVPIYIRDMFGDKVVASIHGYILTAWALAGMVGPLLLSWVTDMTHSYSAAMLVFAGLSCVALALSIAIRSENAKYAPQESPTILNVK</sequence>
<reference evidence="8" key="1">
    <citation type="journal article" date="2021" name="PeerJ">
        <title>Extensive microbial diversity within the chicken gut microbiome revealed by metagenomics and culture.</title>
        <authorList>
            <person name="Gilroy R."/>
            <person name="Ravi A."/>
            <person name="Getino M."/>
            <person name="Pursley I."/>
            <person name="Horton D.L."/>
            <person name="Alikhan N.F."/>
            <person name="Baker D."/>
            <person name="Gharbi K."/>
            <person name="Hall N."/>
            <person name="Watson M."/>
            <person name="Adriaenssens E.M."/>
            <person name="Foster-Nyarko E."/>
            <person name="Jarju S."/>
            <person name="Secka A."/>
            <person name="Antonio M."/>
            <person name="Oren A."/>
            <person name="Chaudhuri R.R."/>
            <person name="La Ragione R."/>
            <person name="Hildebrand F."/>
            <person name="Pallen M.J."/>
        </authorList>
    </citation>
    <scope>NUCLEOTIDE SEQUENCE</scope>
    <source>
        <strain evidence="8">150</strain>
    </source>
</reference>
<dbReference type="AlphaFoldDB" id="A0A9E3ZRB5"/>
<accession>A0A9E3ZRB5</accession>
<dbReference type="Gene3D" id="1.20.1250.20">
    <property type="entry name" value="MFS general substrate transporter like domains"/>
    <property type="match status" value="2"/>
</dbReference>
<evidence type="ECO:0000259" key="7">
    <source>
        <dbReference type="PROSITE" id="PS50850"/>
    </source>
</evidence>
<feature type="transmembrane region" description="Helical" evidence="6">
    <location>
        <begin position="174"/>
        <end position="193"/>
    </location>
</feature>
<keyword evidence="2" id="KW-0813">Transport</keyword>
<evidence type="ECO:0000256" key="5">
    <source>
        <dbReference type="ARBA" id="ARBA00023136"/>
    </source>
</evidence>
<dbReference type="PANTHER" id="PTHR11360">
    <property type="entry name" value="MONOCARBOXYLATE TRANSPORTER"/>
    <property type="match status" value="1"/>
</dbReference>
<feature type="transmembrane region" description="Helical" evidence="6">
    <location>
        <begin position="299"/>
        <end position="316"/>
    </location>
</feature>
<dbReference type="Pfam" id="PF07690">
    <property type="entry name" value="MFS_1"/>
    <property type="match status" value="1"/>
</dbReference>
<feature type="transmembrane region" description="Helical" evidence="6">
    <location>
        <begin position="15"/>
        <end position="37"/>
    </location>
</feature>
<evidence type="ECO:0000256" key="4">
    <source>
        <dbReference type="ARBA" id="ARBA00022989"/>
    </source>
</evidence>
<dbReference type="GO" id="GO:0005886">
    <property type="term" value="C:plasma membrane"/>
    <property type="evidence" value="ECO:0007669"/>
    <property type="project" value="UniProtKB-SubCell"/>
</dbReference>
<reference evidence="8" key="2">
    <citation type="submission" date="2021-11" db="EMBL/GenBank/DDBJ databases">
        <authorList>
            <person name="Gilroy R."/>
        </authorList>
    </citation>
    <scope>NUCLEOTIDE SEQUENCE</scope>
    <source>
        <strain evidence="8">150</strain>
    </source>
</reference>
<feature type="transmembrane region" description="Helical" evidence="6">
    <location>
        <begin position="385"/>
        <end position="407"/>
    </location>
</feature>
<dbReference type="PANTHER" id="PTHR11360:SF317">
    <property type="entry name" value="MAJOR FACILITATOR SUPERFAMILY (MFS) PROFILE DOMAIN-CONTAINING PROTEIN-RELATED"/>
    <property type="match status" value="1"/>
</dbReference>
<keyword evidence="5 6" id="KW-0472">Membrane</keyword>
<keyword evidence="4 6" id="KW-1133">Transmembrane helix</keyword>
<comment type="caution">
    <text evidence="8">The sequence shown here is derived from an EMBL/GenBank/DDBJ whole genome shotgun (WGS) entry which is preliminary data.</text>
</comment>
<dbReference type="EMBL" id="JAJJVO010000026">
    <property type="protein sequence ID" value="MCC9272960.1"/>
    <property type="molecule type" value="Genomic_DNA"/>
</dbReference>
<protein>
    <submittedName>
        <fullName evidence="8">OFA family MFS transporter</fullName>
    </submittedName>
</protein>
<gene>
    <name evidence="8" type="ORF">K8V42_01565</name>
</gene>
<dbReference type="InterPro" id="IPR011701">
    <property type="entry name" value="MFS"/>
</dbReference>
<feature type="transmembrane region" description="Helical" evidence="6">
    <location>
        <begin position="81"/>
        <end position="102"/>
    </location>
</feature>
<feature type="domain" description="Major facilitator superfamily (MFS) profile" evidence="7">
    <location>
        <begin position="13"/>
        <end position="412"/>
    </location>
</feature>
<feature type="transmembrane region" description="Helical" evidence="6">
    <location>
        <begin position="141"/>
        <end position="162"/>
    </location>
</feature>
<feature type="transmembrane region" description="Helical" evidence="6">
    <location>
        <begin position="357"/>
        <end position="379"/>
    </location>
</feature>
<name>A0A9E3ZRB5_9ENTE</name>
<dbReference type="GO" id="GO:0022857">
    <property type="term" value="F:transmembrane transporter activity"/>
    <property type="evidence" value="ECO:0007669"/>
    <property type="project" value="InterPro"/>
</dbReference>